<evidence type="ECO:0000256" key="1">
    <source>
        <dbReference type="SAM" id="MobiDB-lite"/>
    </source>
</evidence>
<dbReference type="EMBL" id="QAAA01000002">
    <property type="protein sequence ID" value="PTN03634.1"/>
    <property type="molecule type" value="Genomic_DNA"/>
</dbReference>
<evidence type="ECO:0000313" key="3">
    <source>
        <dbReference type="EMBL" id="PTN03634.1"/>
    </source>
</evidence>
<protein>
    <submittedName>
        <fullName evidence="3">MerR-like DNA binding protein</fullName>
    </submittedName>
</protein>
<evidence type="ECO:0000259" key="2">
    <source>
        <dbReference type="PROSITE" id="PS50937"/>
    </source>
</evidence>
<evidence type="ECO:0000313" key="4">
    <source>
        <dbReference type="Proteomes" id="UP000243859"/>
    </source>
</evidence>
<dbReference type="PROSITE" id="PS50937">
    <property type="entry name" value="HTH_MERR_2"/>
    <property type="match status" value="1"/>
</dbReference>
<organism evidence="3 4">
    <name type="scientific">Rhodovulum imhoffii</name>
    <dbReference type="NCBI Taxonomy" id="365340"/>
    <lineage>
        <taxon>Bacteria</taxon>
        <taxon>Pseudomonadati</taxon>
        <taxon>Pseudomonadota</taxon>
        <taxon>Alphaproteobacteria</taxon>
        <taxon>Rhodobacterales</taxon>
        <taxon>Paracoccaceae</taxon>
        <taxon>Rhodovulum</taxon>
    </lineage>
</organism>
<dbReference type="Proteomes" id="UP000243859">
    <property type="component" value="Unassembled WGS sequence"/>
</dbReference>
<name>A0A2T5BVN0_9RHOB</name>
<dbReference type="Gene3D" id="1.10.1660.10">
    <property type="match status" value="1"/>
</dbReference>
<reference evidence="3 4" key="1">
    <citation type="submission" date="2018-04" db="EMBL/GenBank/DDBJ databases">
        <title>Genomic Encyclopedia of Archaeal and Bacterial Type Strains, Phase II (KMG-II): from individual species to whole genera.</title>
        <authorList>
            <person name="Goeker M."/>
        </authorList>
    </citation>
    <scope>NUCLEOTIDE SEQUENCE [LARGE SCALE GENOMIC DNA]</scope>
    <source>
        <strain evidence="3 4">DSM 18064</strain>
    </source>
</reference>
<dbReference type="SMART" id="SM00422">
    <property type="entry name" value="HTH_MERR"/>
    <property type="match status" value="1"/>
</dbReference>
<keyword evidence="4" id="KW-1185">Reference proteome</keyword>
<dbReference type="OrthoDB" id="9810140at2"/>
<feature type="compositionally biased region" description="Pro residues" evidence="1">
    <location>
        <begin position="125"/>
        <end position="138"/>
    </location>
</feature>
<sequence>MAKSPEAFRTISEVADWLETPAHVLRFWESRFSQIKPLKRAGGRRYYRPSDMLLLGGIKKLLHDDGMTIRGVQKILREKGVGYVSGMSPSLDGTPPPEQQRDPSPAPRTGNAPQTHRPVATPQPEVLPPPPPAAPPPHDAPETSPAPKPRRTLGEGLPATDPQDDDPAFEPTRQLLNQRLSAPELLPALYPADKDALVEILHRLRTLRRGMERAETP</sequence>
<gene>
    <name evidence="3" type="ORF">C8N32_102160</name>
</gene>
<feature type="region of interest" description="Disordered" evidence="1">
    <location>
        <begin position="83"/>
        <end position="176"/>
    </location>
</feature>
<dbReference type="CDD" id="cd04765">
    <property type="entry name" value="HTH_MlrA-like_sg2"/>
    <property type="match status" value="1"/>
</dbReference>
<dbReference type="GO" id="GO:0006355">
    <property type="term" value="P:regulation of DNA-templated transcription"/>
    <property type="evidence" value="ECO:0007669"/>
    <property type="project" value="InterPro"/>
</dbReference>
<dbReference type="InterPro" id="IPR000551">
    <property type="entry name" value="MerR-type_HTH_dom"/>
</dbReference>
<comment type="caution">
    <text evidence="3">The sequence shown here is derived from an EMBL/GenBank/DDBJ whole genome shotgun (WGS) entry which is preliminary data.</text>
</comment>
<dbReference type="AlphaFoldDB" id="A0A2T5BVN0"/>
<feature type="domain" description="HTH merR-type" evidence="2">
    <location>
        <begin position="10"/>
        <end position="78"/>
    </location>
</feature>
<dbReference type="Pfam" id="PF13411">
    <property type="entry name" value="MerR_1"/>
    <property type="match status" value="1"/>
</dbReference>
<accession>A0A2T5BVN0</accession>
<dbReference type="GO" id="GO:0003677">
    <property type="term" value="F:DNA binding"/>
    <property type="evidence" value="ECO:0007669"/>
    <property type="project" value="InterPro"/>
</dbReference>
<proteinExistence type="predicted"/>
<dbReference type="SUPFAM" id="SSF46955">
    <property type="entry name" value="Putative DNA-binding domain"/>
    <property type="match status" value="1"/>
</dbReference>
<dbReference type="RefSeq" id="WP_107890912.1">
    <property type="nucleotide sequence ID" value="NZ_NHSI01000018.1"/>
</dbReference>
<dbReference type="InterPro" id="IPR009061">
    <property type="entry name" value="DNA-bd_dom_put_sf"/>
</dbReference>